<proteinExistence type="predicted"/>
<reference evidence="1 2" key="2">
    <citation type="journal article" date="2022" name="Microorganisms">
        <title>Complete Genome Sequences of Two Flavobacterium ammonificans Strains and a Flavobacterium ammoniigenes Strain of Ammonifying Bacterioplankton Isolated from Surface River Water.</title>
        <authorList>
            <person name="Suda W."/>
            <person name="Ogata Y."/>
            <person name="Shindo C."/>
            <person name="Watanabe K."/>
        </authorList>
    </citation>
    <scope>NUCLEOTIDE SEQUENCE [LARGE SCALE GENOMIC DNA]</scope>
    <source>
        <strain evidence="1 2">GENT11</strain>
    </source>
</reference>
<dbReference type="Proteomes" id="UP001319865">
    <property type="component" value="Chromosome"/>
</dbReference>
<evidence type="ECO:0000313" key="1">
    <source>
        <dbReference type="EMBL" id="BDB52331.1"/>
    </source>
</evidence>
<dbReference type="EMBL" id="AP025183">
    <property type="protein sequence ID" value="BDB52331.1"/>
    <property type="molecule type" value="Genomic_DNA"/>
</dbReference>
<protein>
    <submittedName>
        <fullName evidence="1">Uncharacterized protein</fullName>
    </submittedName>
</protein>
<gene>
    <name evidence="1" type="ORF">GENT11_06430</name>
</gene>
<dbReference type="RefSeq" id="WP_229331053.1">
    <property type="nucleotide sequence ID" value="NZ_AP025183.1"/>
</dbReference>
<evidence type="ECO:0000313" key="2">
    <source>
        <dbReference type="Proteomes" id="UP001319865"/>
    </source>
</evidence>
<reference evidence="1 2" key="1">
    <citation type="journal article" date="2022" name="Int. J. Syst. Evol. Microbiol.">
        <title>Flavobacterium ammonificans sp. nov. and Flavobacterium ammoniigenes sp. nov., ammonifying bacteria isolated from surface river water.</title>
        <authorList>
            <person name="Watanabe K."/>
            <person name="Kitamura T."/>
            <person name="Ogata Y."/>
            <person name="Shindo C."/>
            <person name="Suda W."/>
        </authorList>
    </citation>
    <scope>NUCLEOTIDE SEQUENCE [LARGE SCALE GENOMIC DNA]</scope>
    <source>
        <strain evidence="1 2">GENT11</strain>
    </source>
</reference>
<name>A0ABN6KT89_9FLAO</name>
<accession>A0ABN6KT89</accession>
<sequence>MNILKYIINEENIPIIFSEKLSHQEILQTGIAAGYLILYYEVESNVFSVKCFGQSTTLNLSSTDQDEAIITTYLNSKFINRVDFSELLGLDFS</sequence>
<keyword evidence="2" id="KW-1185">Reference proteome</keyword>
<organism evidence="1 2">
    <name type="scientific">Flavobacterium ammonificans</name>
    <dbReference type="NCBI Taxonomy" id="1751056"/>
    <lineage>
        <taxon>Bacteria</taxon>
        <taxon>Pseudomonadati</taxon>
        <taxon>Bacteroidota</taxon>
        <taxon>Flavobacteriia</taxon>
        <taxon>Flavobacteriales</taxon>
        <taxon>Flavobacteriaceae</taxon>
        <taxon>Flavobacterium</taxon>
    </lineage>
</organism>